<reference evidence="1" key="1">
    <citation type="submission" date="2020-09" db="EMBL/GenBank/DDBJ databases">
        <title>Bosea spartocytisi sp. nov. a root nodule endophyte of Spartocytisus supranubius in the high mountain ecosystem fo the Teide National Park (Canary Islands, Spain).</title>
        <authorList>
            <person name="Pulido-Suarez L."/>
            <person name="Peix A."/>
            <person name="Igual J.M."/>
            <person name="Socas-Perez N."/>
            <person name="Velazquez E."/>
            <person name="Flores-Felix J.D."/>
            <person name="Leon-Barrios M."/>
        </authorList>
    </citation>
    <scope>NUCLEOTIDE SEQUENCE</scope>
    <source>
        <strain evidence="1">SSUT16</strain>
    </source>
</reference>
<organism evidence="1 2">
    <name type="scientific">Bosea spartocytisi</name>
    <dbReference type="NCBI Taxonomy" id="2773451"/>
    <lineage>
        <taxon>Bacteria</taxon>
        <taxon>Pseudomonadati</taxon>
        <taxon>Pseudomonadota</taxon>
        <taxon>Alphaproteobacteria</taxon>
        <taxon>Hyphomicrobiales</taxon>
        <taxon>Boseaceae</taxon>
        <taxon>Bosea</taxon>
    </lineage>
</organism>
<dbReference type="RefSeq" id="WP_191124158.1">
    <property type="nucleotide sequence ID" value="NZ_JACXWY010000005.1"/>
</dbReference>
<dbReference type="AlphaFoldDB" id="A0A927E878"/>
<proteinExistence type="predicted"/>
<dbReference type="Proteomes" id="UP000619295">
    <property type="component" value="Unassembled WGS sequence"/>
</dbReference>
<protein>
    <submittedName>
        <fullName evidence="1">Uncharacterized protein</fullName>
    </submittedName>
</protein>
<accession>A0A927E878</accession>
<gene>
    <name evidence="1" type="ORF">IED13_10655</name>
</gene>
<evidence type="ECO:0000313" key="1">
    <source>
        <dbReference type="EMBL" id="MBD3846158.1"/>
    </source>
</evidence>
<sequence>MSDQVRAVEAPKPKPPKAPDIGLGYGSLICNMSTEKRLAFIAEGVPLIHASARSLMEATNTLKEYPREAEILEGQAIEECAKILILVDIIRCPAKVVSSRVGTMIRWFYDHLARRIYAKAQTWKPTSLAELQEYIDYDRRSHFVDGDYFEHIMPNSELFWREAALYADVVSNGEGEPQWHTPLRGMGRIGSWDPPVFSLVNSLAAAGAFSPKGLAILRDTWGSIEFKGDVSWDAVKEPCEAMLKALFDAGLVSESITKGDVSLIRGNWQMPMYHLDFAKVAIPLEDLKREQEARQPRE</sequence>
<keyword evidence="2" id="KW-1185">Reference proteome</keyword>
<comment type="caution">
    <text evidence="1">The sequence shown here is derived from an EMBL/GenBank/DDBJ whole genome shotgun (WGS) entry which is preliminary data.</text>
</comment>
<name>A0A927E878_9HYPH</name>
<dbReference type="EMBL" id="JACXWY010000005">
    <property type="protein sequence ID" value="MBD3846158.1"/>
    <property type="molecule type" value="Genomic_DNA"/>
</dbReference>
<evidence type="ECO:0000313" key="2">
    <source>
        <dbReference type="Proteomes" id="UP000619295"/>
    </source>
</evidence>